<dbReference type="PANTHER" id="PTHR35037:SF3">
    <property type="entry name" value="C-TERMINAL REGION OF AIDA-LIKE PROTEIN"/>
    <property type="match status" value="1"/>
</dbReference>
<dbReference type="Pfam" id="PF12951">
    <property type="entry name" value="PATR"/>
    <property type="match status" value="4"/>
</dbReference>
<dbReference type="InterPro" id="IPR051551">
    <property type="entry name" value="Autotransporter_adhesion"/>
</dbReference>
<dbReference type="InterPro" id="IPR011050">
    <property type="entry name" value="Pectin_lyase_fold/virulence"/>
</dbReference>
<evidence type="ECO:0000313" key="4">
    <source>
        <dbReference type="EMBL" id="GAA4453091.1"/>
    </source>
</evidence>
<sequence length="1030" mass="102765">MQQLADRSNNLHISHEPIHDLNAPILIGFNDTLEKGVPGKTYILKSDISDSTGIPVEYLVVGAGGGGDGGRNARYYGGGGGGGEVVTGTVRLAGSVFVSCGAAGGRGGYFADSATRGWSGNPAYSGRDGSESVLGSIVALGGKGAFSNPDSSIAGVGGASGNANAGAFSVKASGAAGAGGGGAGGSASGINAGPGMLSSITGASVYYGAGGSSRRNPSTNGSTTSGRTAYGTSGVTGRGCGGGGGNSVTGQQFNGSSGGVIIAYPDTYPALAIGSSLSVSVLSTRSGFRVYWFSGGADTVSFPNPGKSLCIRPDTGVRLILANSGHYGGSTVVNTDTLFLGNGDSLGCLPGGTTDLRNNAVLVINKSRNTVMGSAITGTGSVWIRNKSFVSFRSAKPYTYTGVTRIDTGSTLVMAPVKTTSGPLGNIDVYGTLCINRADLWGSASTTSSAKITVFPGGTLYTNRSFCTIVNPVLAGGSVFMLGGVSASWKSLQIKGGLNVTENSVISADNVDGLSGMIFSSAPINVAAGKTLRVDSPAVFYGSGQFTKNGNGTLDLYLSLLTGNVTINAGTMITRNGGLNSFGIHSGTVTIAAGASLIYQLQPPWGSYPALRGNITGAGKFFQTVWGLTLKGNNAAFTGSFTSNGEVRFDTTLSAFSNSDSVAIAWVNLSSVGGGTYTFGDLNPGWGGVSSSVAGSHVLTFGGKNKSRIWATPVSDGTGTVSLFKRGTGTYTTTATNTYTGTTSIATGAFQIGNGGTSGMVGPGGIIDNAEVIFNRSDSVTVDNLISGTGKLTMKGTGTVNLRNANTYTGVTTVNAGTLTFSGSGKTAVPGSIIVNSGAVVRLDRNDTWGTADSTASCSLTLNSGATLRSNNSFNSLWGLVLNGGSVQCNGGANASLRSFQLSGTLSVTNNAAISDIGGSDNGIRIGGNGAPILTISVNSGKTLSIASTVMNSVNHSPNGINKTGTGTLLLIGSNTFSGPVTVTAGTIRAGHVNAFGSSAITVKSGATLNKGGFSIANTVVVEPGGIVVP</sequence>
<evidence type="ECO:0000259" key="3">
    <source>
        <dbReference type="Pfam" id="PF21722"/>
    </source>
</evidence>
<feature type="compositionally biased region" description="Polar residues" evidence="2">
    <location>
        <begin position="214"/>
        <end position="227"/>
    </location>
</feature>
<dbReference type="InterPro" id="IPR049304">
    <property type="entry name" value="Gly_rich_dom"/>
</dbReference>
<feature type="region of interest" description="Disordered" evidence="2">
    <location>
        <begin position="211"/>
        <end position="234"/>
    </location>
</feature>
<dbReference type="Gene3D" id="2.160.20.20">
    <property type="match status" value="1"/>
</dbReference>
<evidence type="ECO:0000313" key="5">
    <source>
        <dbReference type="Proteomes" id="UP001501410"/>
    </source>
</evidence>
<dbReference type="Proteomes" id="UP001501410">
    <property type="component" value="Unassembled WGS sequence"/>
</dbReference>
<keyword evidence="5" id="KW-1185">Reference proteome</keyword>
<name>A0ABP8MQA1_9BACT</name>
<evidence type="ECO:0000256" key="2">
    <source>
        <dbReference type="SAM" id="MobiDB-lite"/>
    </source>
</evidence>
<accession>A0ABP8MQA1</accession>
<keyword evidence="1" id="KW-0732">Signal</keyword>
<protein>
    <recommendedName>
        <fullName evidence="3">Glycine-rich domain-containing protein</fullName>
    </recommendedName>
</protein>
<reference evidence="5" key="1">
    <citation type="journal article" date="2019" name="Int. J. Syst. Evol. Microbiol.">
        <title>The Global Catalogue of Microorganisms (GCM) 10K type strain sequencing project: providing services to taxonomists for standard genome sequencing and annotation.</title>
        <authorList>
            <consortium name="The Broad Institute Genomics Platform"/>
            <consortium name="The Broad Institute Genome Sequencing Center for Infectious Disease"/>
            <person name="Wu L."/>
            <person name="Ma J."/>
        </authorList>
    </citation>
    <scope>NUCLEOTIDE SEQUENCE [LARGE SCALE GENOMIC DNA]</scope>
    <source>
        <strain evidence="5">JCM 31921</strain>
    </source>
</reference>
<proteinExistence type="predicted"/>
<feature type="domain" description="Glycine-rich" evidence="3">
    <location>
        <begin position="55"/>
        <end position="264"/>
    </location>
</feature>
<organism evidence="4 5">
    <name type="scientific">Rurimicrobium arvi</name>
    <dbReference type="NCBI Taxonomy" id="2049916"/>
    <lineage>
        <taxon>Bacteria</taxon>
        <taxon>Pseudomonadati</taxon>
        <taxon>Bacteroidota</taxon>
        <taxon>Chitinophagia</taxon>
        <taxon>Chitinophagales</taxon>
        <taxon>Chitinophagaceae</taxon>
        <taxon>Rurimicrobium</taxon>
    </lineage>
</organism>
<dbReference type="PANTHER" id="PTHR35037">
    <property type="entry name" value="C-TERMINAL REGION OF AIDA-LIKE PROTEIN"/>
    <property type="match status" value="1"/>
</dbReference>
<dbReference type="Pfam" id="PF21722">
    <property type="entry name" value="Gly_rich_2"/>
    <property type="match status" value="1"/>
</dbReference>
<evidence type="ECO:0000256" key="1">
    <source>
        <dbReference type="ARBA" id="ARBA00022729"/>
    </source>
</evidence>
<gene>
    <name evidence="4" type="ORF">GCM10023092_12960</name>
</gene>
<comment type="caution">
    <text evidence="4">The sequence shown here is derived from an EMBL/GenBank/DDBJ whole genome shotgun (WGS) entry which is preliminary data.</text>
</comment>
<dbReference type="EMBL" id="BAABEZ010000020">
    <property type="protein sequence ID" value="GAA4453091.1"/>
    <property type="molecule type" value="Genomic_DNA"/>
</dbReference>
<dbReference type="InterPro" id="IPR012332">
    <property type="entry name" value="Autotransporter_pectin_lyase_C"/>
</dbReference>
<dbReference type="SUPFAM" id="SSF51126">
    <property type="entry name" value="Pectin lyase-like"/>
    <property type="match status" value="1"/>
</dbReference>
<dbReference type="NCBIfam" id="TIGR02601">
    <property type="entry name" value="autotrns_rpt"/>
    <property type="match status" value="2"/>
</dbReference>
<dbReference type="InterPro" id="IPR013425">
    <property type="entry name" value="Autotrns_rpt"/>
</dbReference>